<sequence>MSKFNFDEISDKSKEGLAQDLLNQVFGLDLQPFSAKGKKGPDLWQNQANSPAPDVVASILGQTKITETFRLLKKMELHVQELKPLSYLLVAFSRVHQNIANQLNAYMQKLIAGKFEVFDLGWIETELYKYPDIQEKWGVKLIEERSGSKQQADNSFTEGSIVDSYKKVRSNITSAFEINDPKEVRKIAAIENLILHRSSDYYWWLNVTQDRLIIEDFNVDSIYNEDVVFSNLDIKSDLYNLHPGDLVIGFQASPNREVKGLFEVYEIYPQRNQVHFKLLYKFTRAVSRKKLEQLPNFDLLLLNSEKLQGNLWRVHRSVFEEIINSTELSISTPFLAEDEIEHEITKHIKNKIKLTGFDNDVAYSTKDLLDIENDIRAFALLLASRQVQPPLAIALLGPWGSGKSFFMQQLSKRIDELSVNQAFVEDVDPDVKNDEEPFCKGIAQIKFNAWSYLDANLWAGLVASIFEKLDEYITNSSKGKNAKLEIRQKLSEKLEILSTEKKITTNEKEELQKQKQETQTKIDELKQSKQDLLDEVANKNLKVIIDNVRKKVALEDEIKVQLNKYGISKERINELSPDVLYKELTSWVTFYENLSSFSWRYILAFFFSTLVLLFVWFNPWGLVSNFIDETARHITIFFSIVGPVFAKFHQSYKNFRKLIQPVIDYKNRYNQELEEAKFNYDQRLQLLETQIKEKSSEMLLAQSKLNRIDQEITDLEYTLNHFVAKRAFYNFIKRRNGDKTYEAHLGLISIIRKDFETLSELFRDIEVDVKARQEVQNEQKDKKKEHDELTKLFKKPLDRIILYIDDLDRCTDTKVLEVIQAVHLLMAFPLFNVVVGIDKRCVYNALNYKQQAPNNFDSPGEREEIKPDEYLEKIFQIPFQLKDATEHDAQNMVKEILKNQIETSTQVEKLTSEELKALQSELESQEIKQVSDNEFQKVIEALQENSEPGSNDGAKGSRIHPKDLRISNKEYELLQQIICLVGNTPRTIKRFINIYRIIRAHEQLRYDEIKQNEEFLAIMFVLAVNLGKYREQAHFLFKEFDSKPDKQLSDFLERSNQIKIIIEKNSHISELLNYTGSQFNAHVPFVRRFSFGGVSKTANK</sequence>
<dbReference type="SUPFAM" id="SSF88697">
    <property type="entry name" value="PUA domain-like"/>
    <property type="match status" value="1"/>
</dbReference>
<keyword evidence="2" id="KW-0812">Transmembrane</keyword>
<dbReference type="RefSeq" id="WP_202856315.1">
    <property type="nucleotide sequence ID" value="NZ_JAEUGD010000041.1"/>
</dbReference>
<evidence type="ECO:0000313" key="5">
    <source>
        <dbReference type="Proteomes" id="UP000614216"/>
    </source>
</evidence>
<dbReference type="Proteomes" id="UP000614216">
    <property type="component" value="Unassembled WGS sequence"/>
</dbReference>
<feature type="coiled-coil region" evidence="1">
    <location>
        <begin position="487"/>
        <end position="542"/>
    </location>
</feature>
<comment type="caution">
    <text evidence="4">The sequence shown here is derived from an EMBL/GenBank/DDBJ whole genome shotgun (WGS) entry which is preliminary data.</text>
</comment>
<feature type="transmembrane region" description="Helical" evidence="2">
    <location>
        <begin position="601"/>
        <end position="618"/>
    </location>
</feature>
<organism evidence="4 5">
    <name type="scientific">Fulvivirga marina</name>
    <dbReference type="NCBI Taxonomy" id="2494733"/>
    <lineage>
        <taxon>Bacteria</taxon>
        <taxon>Pseudomonadati</taxon>
        <taxon>Bacteroidota</taxon>
        <taxon>Cytophagia</taxon>
        <taxon>Cytophagales</taxon>
        <taxon>Fulvivirgaceae</taxon>
        <taxon>Fulvivirga</taxon>
    </lineage>
</organism>
<proteinExistence type="predicted"/>
<feature type="coiled-coil region" evidence="1">
    <location>
        <begin position="670"/>
        <end position="704"/>
    </location>
</feature>
<dbReference type="InterPro" id="IPR052754">
    <property type="entry name" value="NTPase_KAP_P-loop"/>
</dbReference>
<keyword evidence="1" id="KW-0175">Coiled coil</keyword>
<gene>
    <name evidence="4" type="ORF">JMN32_10635</name>
</gene>
<evidence type="ECO:0000256" key="2">
    <source>
        <dbReference type="SAM" id="Phobius"/>
    </source>
</evidence>
<dbReference type="EMBL" id="JAEUGD010000041">
    <property type="protein sequence ID" value="MBL6446770.1"/>
    <property type="molecule type" value="Genomic_DNA"/>
</dbReference>
<keyword evidence="2" id="KW-1133">Transmembrane helix</keyword>
<dbReference type="PANTHER" id="PTHR22674">
    <property type="entry name" value="NTPASE, KAP FAMILY P-LOOP DOMAIN-CONTAINING 1"/>
    <property type="match status" value="1"/>
</dbReference>
<keyword evidence="5" id="KW-1185">Reference proteome</keyword>
<name>A0A937FV89_9BACT</name>
<keyword evidence="2" id="KW-0472">Membrane</keyword>
<feature type="transmembrane region" description="Helical" evidence="2">
    <location>
        <begin position="630"/>
        <end position="648"/>
    </location>
</feature>
<dbReference type="InterPro" id="IPR011646">
    <property type="entry name" value="KAP_P-loop"/>
</dbReference>
<dbReference type="PANTHER" id="PTHR22674:SF6">
    <property type="entry name" value="NTPASE KAP FAMILY P-LOOP DOMAIN-CONTAINING PROTEIN 1"/>
    <property type="match status" value="1"/>
</dbReference>
<evidence type="ECO:0000256" key="1">
    <source>
        <dbReference type="SAM" id="Coils"/>
    </source>
</evidence>
<feature type="domain" description="KAP NTPase" evidence="3">
    <location>
        <begin position="740"/>
        <end position="999"/>
    </location>
</feature>
<reference evidence="4" key="1">
    <citation type="submission" date="2021-01" db="EMBL/GenBank/DDBJ databases">
        <title>Fulvivirga kasyanovii gen. nov., sp nov., a novel member of the phylum Bacteroidetes isolated from seawater in a mussel farm.</title>
        <authorList>
            <person name="Zhao L.-H."/>
            <person name="Wang Z.-J."/>
        </authorList>
    </citation>
    <scope>NUCLEOTIDE SEQUENCE</scope>
    <source>
        <strain evidence="4">29W222</strain>
    </source>
</reference>
<feature type="domain" description="KAP NTPase" evidence="3">
    <location>
        <begin position="377"/>
        <end position="547"/>
    </location>
</feature>
<dbReference type="Pfam" id="PF07693">
    <property type="entry name" value="KAP_NTPase"/>
    <property type="match status" value="2"/>
</dbReference>
<protein>
    <recommendedName>
        <fullName evidence="3">KAP NTPase domain-containing protein</fullName>
    </recommendedName>
</protein>
<evidence type="ECO:0000259" key="3">
    <source>
        <dbReference type="Pfam" id="PF07693"/>
    </source>
</evidence>
<evidence type="ECO:0000313" key="4">
    <source>
        <dbReference type="EMBL" id="MBL6446770.1"/>
    </source>
</evidence>
<accession>A0A937FV89</accession>
<dbReference type="AlphaFoldDB" id="A0A937FV89"/>
<dbReference type="InterPro" id="IPR015947">
    <property type="entry name" value="PUA-like_sf"/>
</dbReference>